<dbReference type="EMBL" id="JACXAA010000004">
    <property type="protein sequence ID" value="MBD2754061.1"/>
    <property type="molecule type" value="Genomic_DNA"/>
</dbReference>
<dbReference type="AlphaFoldDB" id="A0A927GDY6"/>
<dbReference type="SMART" id="SM00825">
    <property type="entry name" value="PKS_KS"/>
    <property type="match status" value="1"/>
</dbReference>
<dbReference type="InterPro" id="IPR014030">
    <property type="entry name" value="Ketoacyl_synth_N"/>
</dbReference>
<dbReference type="PANTHER" id="PTHR11712">
    <property type="entry name" value="POLYKETIDE SYNTHASE-RELATED"/>
    <property type="match status" value="1"/>
</dbReference>
<comment type="caution">
    <text evidence="5">The sequence shown here is derived from an EMBL/GenBank/DDBJ whole genome shotgun (WGS) entry which is preliminary data.</text>
</comment>
<evidence type="ECO:0000256" key="3">
    <source>
        <dbReference type="RuleBase" id="RU003694"/>
    </source>
</evidence>
<evidence type="ECO:0000256" key="2">
    <source>
        <dbReference type="ARBA" id="ARBA00022679"/>
    </source>
</evidence>
<dbReference type="Pfam" id="PF00109">
    <property type="entry name" value="ketoacyl-synt"/>
    <property type="match status" value="1"/>
</dbReference>
<evidence type="ECO:0000259" key="4">
    <source>
        <dbReference type="PROSITE" id="PS52004"/>
    </source>
</evidence>
<evidence type="ECO:0000256" key="1">
    <source>
        <dbReference type="ARBA" id="ARBA00008467"/>
    </source>
</evidence>
<organism evidence="5 6">
    <name type="scientific">Spirosoma validum</name>
    <dbReference type="NCBI Taxonomy" id="2771355"/>
    <lineage>
        <taxon>Bacteria</taxon>
        <taxon>Pseudomonadati</taxon>
        <taxon>Bacteroidota</taxon>
        <taxon>Cytophagia</taxon>
        <taxon>Cytophagales</taxon>
        <taxon>Cytophagaceae</taxon>
        <taxon>Spirosoma</taxon>
    </lineage>
</organism>
<keyword evidence="2 3" id="KW-0808">Transferase</keyword>
<comment type="similarity">
    <text evidence="1 3">Belongs to the thiolase-like superfamily. Beta-ketoacyl-ACP synthases family.</text>
</comment>
<dbReference type="PROSITE" id="PS52004">
    <property type="entry name" value="KS3_2"/>
    <property type="match status" value="1"/>
</dbReference>
<dbReference type="RefSeq" id="WP_191039689.1">
    <property type="nucleotide sequence ID" value="NZ_JACXAA010000004.1"/>
</dbReference>
<reference evidence="5" key="1">
    <citation type="submission" date="2020-09" db="EMBL/GenBank/DDBJ databases">
        <authorList>
            <person name="Kim M.K."/>
        </authorList>
    </citation>
    <scope>NUCLEOTIDE SEQUENCE</scope>
    <source>
        <strain evidence="5">BT704</strain>
    </source>
</reference>
<proteinExistence type="inferred from homology"/>
<feature type="domain" description="Ketosynthase family 3 (KS3)" evidence="4">
    <location>
        <begin position="4"/>
        <end position="407"/>
    </location>
</feature>
<dbReference type="GO" id="GO:0004315">
    <property type="term" value="F:3-oxoacyl-[acyl-carrier-protein] synthase activity"/>
    <property type="evidence" value="ECO:0007669"/>
    <property type="project" value="TreeGrafter"/>
</dbReference>
<dbReference type="GO" id="GO:0006633">
    <property type="term" value="P:fatty acid biosynthetic process"/>
    <property type="evidence" value="ECO:0007669"/>
    <property type="project" value="TreeGrafter"/>
</dbReference>
<dbReference type="Proteomes" id="UP000653797">
    <property type="component" value="Unassembled WGS sequence"/>
</dbReference>
<evidence type="ECO:0000313" key="5">
    <source>
        <dbReference type="EMBL" id="MBD2754061.1"/>
    </source>
</evidence>
<gene>
    <name evidence="5" type="ORF">IC230_14225</name>
</gene>
<evidence type="ECO:0000313" key="6">
    <source>
        <dbReference type="Proteomes" id="UP000653797"/>
    </source>
</evidence>
<name>A0A927GDY6_9BACT</name>
<keyword evidence="6" id="KW-1185">Reference proteome</keyword>
<sequence length="409" mass="44210">MSANQTIVLTGGGILSSLGNGVETFWQNLLADQAGVGIREDWTIPEIGTQYFGTCQPFTFTEAFSKLKPPFPLKYSQLAMMACHLAFQHAGLSMDELTPERVGLLLDTSFGANAAAEEFLIKLFQAGPAKVSPFTFTKTTVNCALGDVARTFGIKGPSSMSLGENSVCYGYDLLQDGKADVVVCGGFDEVREITLWSYAERKYLLSPKSDGQPVDLPNNTSTDNEVMVMGEASAFVVLETLEHAKARGATIYAELVDYHAQNDRDYREFMHTRSEDDLTSTMNGVLRRSNTSPSSVGLVVGGACLPQHLSGAEGNAIRRIWPTDDLYYTTLKGRIGETFSASGIASLLTAALALRDKVVPGTGYASTEPTDGLRIPETTTTYESEKDYALVNSWHASGNNVSLLLKRAA</sequence>
<dbReference type="InterPro" id="IPR016039">
    <property type="entry name" value="Thiolase-like"/>
</dbReference>
<protein>
    <recommendedName>
        <fullName evidence="4">Ketosynthase family 3 (KS3) domain-containing protein</fullName>
    </recommendedName>
</protein>
<dbReference type="Pfam" id="PF02801">
    <property type="entry name" value="Ketoacyl-synt_C"/>
    <property type="match status" value="1"/>
</dbReference>
<dbReference type="InterPro" id="IPR000794">
    <property type="entry name" value="Beta-ketoacyl_synthase"/>
</dbReference>
<dbReference type="SUPFAM" id="SSF53901">
    <property type="entry name" value="Thiolase-like"/>
    <property type="match status" value="2"/>
</dbReference>
<dbReference type="InterPro" id="IPR020841">
    <property type="entry name" value="PKS_Beta-ketoAc_synthase_dom"/>
</dbReference>
<dbReference type="PANTHER" id="PTHR11712:SF336">
    <property type="entry name" value="3-OXOACYL-[ACYL-CARRIER-PROTEIN] SYNTHASE, MITOCHONDRIAL"/>
    <property type="match status" value="1"/>
</dbReference>
<dbReference type="Gene3D" id="3.40.47.10">
    <property type="match status" value="2"/>
</dbReference>
<accession>A0A927GDY6</accession>
<dbReference type="InterPro" id="IPR014031">
    <property type="entry name" value="Ketoacyl_synth_C"/>
</dbReference>